<accession>A0A382T0T6</accession>
<proteinExistence type="predicted"/>
<sequence length="116" mass="12737">MKKIDTILDEMLAKTREMPADDRVPYAFEKRIMAHIKEAPETSANLWELWGHSLWRAVVPCLAVMVLVAVWMKVPGETTGTTGSKAGAPTVATVDSPAKEDLESIVMFAIDPQPGE</sequence>
<name>A0A382T0T6_9ZZZZ</name>
<dbReference type="AlphaFoldDB" id="A0A382T0T6"/>
<dbReference type="EMBL" id="UINC01132848">
    <property type="protein sequence ID" value="SVD15412.1"/>
    <property type="molecule type" value="Genomic_DNA"/>
</dbReference>
<evidence type="ECO:0000313" key="1">
    <source>
        <dbReference type="EMBL" id="SVD15412.1"/>
    </source>
</evidence>
<gene>
    <name evidence="1" type="ORF">METZ01_LOCUS368266</name>
</gene>
<reference evidence="1" key="1">
    <citation type="submission" date="2018-05" db="EMBL/GenBank/DDBJ databases">
        <authorList>
            <person name="Lanie J.A."/>
            <person name="Ng W.-L."/>
            <person name="Kazmierczak K.M."/>
            <person name="Andrzejewski T.M."/>
            <person name="Davidsen T.M."/>
            <person name="Wayne K.J."/>
            <person name="Tettelin H."/>
            <person name="Glass J.I."/>
            <person name="Rusch D."/>
            <person name="Podicherti R."/>
            <person name="Tsui H.-C.T."/>
            <person name="Winkler M.E."/>
        </authorList>
    </citation>
    <scope>NUCLEOTIDE SEQUENCE</scope>
</reference>
<organism evidence="1">
    <name type="scientific">marine metagenome</name>
    <dbReference type="NCBI Taxonomy" id="408172"/>
    <lineage>
        <taxon>unclassified sequences</taxon>
        <taxon>metagenomes</taxon>
        <taxon>ecological metagenomes</taxon>
    </lineage>
</organism>
<protein>
    <submittedName>
        <fullName evidence="1">Uncharacterized protein</fullName>
    </submittedName>
</protein>